<dbReference type="AlphaFoldDB" id="A0A5P1EUQ3"/>
<dbReference type="OMA" id="DDHEISK"/>
<accession>A0A5P1EUQ3</accession>
<dbReference type="PANTHER" id="PTHR12326">
    <property type="entry name" value="PLECKSTRIN HOMOLOGY DOMAIN CONTAINING PROTEIN"/>
    <property type="match status" value="1"/>
</dbReference>
<dbReference type="PANTHER" id="PTHR12326:SF3">
    <property type="entry name" value="DIFFERENTIALLY EXPRESSED IN FDCP 8 HOMOLOG"/>
    <property type="match status" value="1"/>
</dbReference>
<feature type="region of interest" description="Disordered" evidence="5">
    <location>
        <begin position="441"/>
        <end position="476"/>
    </location>
</feature>
<dbReference type="PROSITE" id="PS50195">
    <property type="entry name" value="PX"/>
    <property type="match status" value="1"/>
</dbReference>
<feature type="compositionally biased region" description="Polar residues" evidence="5">
    <location>
        <begin position="106"/>
        <end position="115"/>
    </location>
</feature>
<name>A0A5P1EUQ3_ASPOF</name>
<protein>
    <recommendedName>
        <fullName evidence="6">PX domain-containing protein</fullName>
    </recommendedName>
</protein>
<evidence type="ECO:0000259" key="6">
    <source>
        <dbReference type="PROSITE" id="PS50195"/>
    </source>
</evidence>
<dbReference type="GO" id="GO:0008270">
    <property type="term" value="F:zinc ion binding"/>
    <property type="evidence" value="ECO:0007669"/>
    <property type="project" value="UniProtKB-KW"/>
</dbReference>
<feature type="compositionally biased region" description="Polar residues" evidence="5">
    <location>
        <begin position="178"/>
        <end position="187"/>
    </location>
</feature>
<proteinExistence type="predicted"/>
<evidence type="ECO:0000313" key="7">
    <source>
        <dbReference type="EMBL" id="ONK69726.1"/>
    </source>
</evidence>
<feature type="region of interest" description="Disordered" evidence="5">
    <location>
        <begin position="1"/>
        <end position="33"/>
    </location>
</feature>
<feature type="compositionally biased region" description="Low complexity" evidence="5">
    <location>
        <begin position="466"/>
        <end position="476"/>
    </location>
</feature>
<evidence type="ECO:0000313" key="8">
    <source>
        <dbReference type="Proteomes" id="UP000243459"/>
    </source>
</evidence>
<dbReference type="OrthoDB" id="1918044at2759"/>
<evidence type="ECO:0000256" key="1">
    <source>
        <dbReference type="ARBA" id="ARBA00022723"/>
    </source>
</evidence>
<feature type="region of interest" description="Disordered" evidence="5">
    <location>
        <begin position="156"/>
        <end position="216"/>
    </location>
</feature>
<sequence length="967" mass="106264">MDALEEPSPRDSPNSDADVSSPAASSNYSSCDGSEFDRYCSANSALGSASLCSSVGNHSELLESLKSSHRWNGFDGLLDVGGVETPRGNGSGLSPPSRNRTESKFSRSSLENSMSFKGKSTEDSESEGASFDYGRQNGYQGDVVLMDRRSSLAKVRTGSDSLMKSMDDSSLDKGKSSINATNSTIGSGLSEEETKFGENLSCEDSEGEASSIGYGSGDERRIHLVMRHKQQVSKESDNETGNPLFMNSSVAFGANDWDEFEQERAGVDLGSLSLYEDSLMQQQPSIAYVDGPSVKETKIDVKTQLRDNEVSSSQKSFSEEPSVEATSIHSEEAPHSDLGETSSKQIVDELELTVTPLCSSIFEQSFHALNRAFERKGTEADDIDEVGIGQDLAPKSILVTSTESIDVVGDDLLLNEVKNVDNSESCDDMVLEMEEILLDSGNSHGSRSVNSNGGYKTPHSQHFRDGSSTASTSGTDDVYPLLQYPPNIDRVEVIGAKQKKGDVSLGERLVGVKEYTIYKLRVWSDKDQWEVERRYRDFFGLYRQLYAFFMDLGLSLPPPWSRVEKESRKIFGNASPDVISKRSILIQDCLQSILNSKYSFGTPSSMVSFLSPGQPFPNSSLLKSLVPQSLHKLGKDQLLKSFSLSSSKNISMLGKTISLVVEIKPHKSMRQLLEAQHYMCAGCHRQLDAGKTLLREIVQTIGWNKPRFCEYTSQLFCASCHTNDTIVLPAKVLHHWDFSLYPVSQLAKAYLESIYDQPMLCVSAVNPFLFPKVPALFHVTGIRKKIGAMLPYVRCPFRKAVQRSLGVRRYLLESNDFFALRDLVDLSKGAFAALPNMVETVSNKILEHITEQCLVCYDSGIPCAGRQDCDEPASLIFPFQEAEAEKCPSCGSIFHKPCFVKLMGCCPCGKLKGSSQRTSDRAIEPAGSSLSSGLLSEIFSKEKADKMFRPKNSNPVILMGSLPNTSL</sequence>
<feature type="region of interest" description="Disordered" evidence="5">
    <location>
        <begin position="305"/>
        <end position="341"/>
    </location>
</feature>
<organism evidence="7 8">
    <name type="scientific">Asparagus officinalis</name>
    <name type="common">Garden asparagus</name>
    <dbReference type="NCBI Taxonomy" id="4686"/>
    <lineage>
        <taxon>Eukaryota</taxon>
        <taxon>Viridiplantae</taxon>
        <taxon>Streptophyta</taxon>
        <taxon>Embryophyta</taxon>
        <taxon>Tracheophyta</taxon>
        <taxon>Spermatophyta</taxon>
        <taxon>Magnoliopsida</taxon>
        <taxon>Liliopsida</taxon>
        <taxon>Asparagales</taxon>
        <taxon>Asparagaceae</taxon>
        <taxon>Asparagoideae</taxon>
        <taxon>Asparagus</taxon>
    </lineage>
</organism>
<dbReference type="GO" id="GO:0016020">
    <property type="term" value="C:membrane"/>
    <property type="evidence" value="ECO:0007669"/>
    <property type="project" value="UniProtKB-ARBA"/>
</dbReference>
<dbReference type="Pfam" id="PF13901">
    <property type="entry name" value="RH_dom"/>
    <property type="match status" value="1"/>
</dbReference>
<feature type="region of interest" description="Disordered" evidence="5">
    <location>
        <begin position="82"/>
        <end position="134"/>
    </location>
</feature>
<dbReference type="SMART" id="SM01175">
    <property type="entry name" value="DUF4206"/>
    <property type="match status" value="1"/>
</dbReference>
<dbReference type="CDD" id="cd06093">
    <property type="entry name" value="PX_domain"/>
    <property type="match status" value="1"/>
</dbReference>
<evidence type="ECO:0000256" key="3">
    <source>
        <dbReference type="ARBA" id="ARBA00022771"/>
    </source>
</evidence>
<evidence type="ECO:0000256" key="2">
    <source>
        <dbReference type="ARBA" id="ARBA00022737"/>
    </source>
</evidence>
<dbReference type="SUPFAM" id="SSF64268">
    <property type="entry name" value="PX domain"/>
    <property type="match status" value="1"/>
</dbReference>
<dbReference type="InterPro" id="IPR051366">
    <property type="entry name" value="DEF8"/>
</dbReference>
<dbReference type="GO" id="GO:0005768">
    <property type="term" value="C:endosome"/>
    <property type="evidence" value="ECO:0007669"/>
    <property type="project" value="UniProtKB-ARBA"/>
</dbReference>
<feature type="compositionally biased region" description="Low complexity" evidence="5">
    <location>
        <begin position="11"/>
        <end position="30"/>
    </location>
</feature>
<dbReference type="SMART" id="SM00312">
    <property type="entry name" value="PX"/>
    <property type="match status" value="1"/>
</dbReference>
<dbReference type="GO" id="GO:0035091">
    <property type="term" value="F:phosphatidylinositol binding"/>
    <property type="evidence" value="ECO:0007669"/>
    <property type="project" value="InterPro"/>
</dbReference>
<dbReference type="InterPro" id="IPR036871">
    <property type="entry name" value="PX_dom_sf"/>
</dbReference>
<keyword evidence="1" id="KW-0479">Metal-binding</keyword>
<dbReference type="Pfam" id="PF00787">
    <property type="entry name" value="PX"/>
    <property type="match status" value="1"/>
</dbReference>
<evidence type="ECO:0000256" key="5">
    <source>
        <dbReference type="SAM" id="MobiDB-lite"/>
    </source>
</evidence>
<feature type="compositionally biased region" description="Low complexity" evidence="5">
    <location>
        <begin position="310"/>
        <end position="320"/>
    </location>
</feature>
<feature type="compositionally biased region" description="Basic and acidic residues" evidence="5">
    <location>
        <begin position="165"/>
        <end position="175"/>
    </location>
</feature>
<dbReference type="EMBL" id="CM007385">
    <property type="protein sequence ID" value="ONK69726.1"/>
    <property type="molecule type" value="Genomic_DNA"/>
</dbReference>
<dbReference type="InterPro" id="IPR025258">
    <property type="entry name" value="RH_dom"/>
</dbReference>
<keyword evidence="4" id="KW-0862">Zinc</keyword>
<evidence type="ECO:0000256" key="4">
    <source>
        <dbReference type="ARBA" id="ARBA00022833"/>
    </source>
</evidence>
<feature type="compositionally biased region" description="Basic and acidic residues" evidence="5">
    <location>
        <begin position="329"/>
        <end position="338"/>
    </location>
</feature>
<feature type="domain" description="PX" evidence="6">
    <location>
        <begin position="496"/>
        <end position="650"/>
    </location>
</feature>
<keyword evidence="3" id="KW-0863">Zinc-finger</keyword>
<reference evidence="8" key="1">
    <citation type="journal article" date="2017" name="Nat. Commun.">
        <title>The asparagus genome sheds light on the origin and evolution of a young Y chromosome.</title>
        <authorList>
            <person name="Harkess A."/>
            <person name="Zhou J."/>
            <person name="Xu C."/>
            <person name="Bowers J.E."/>
            <person name="Van der Hulst R."/>
            <person name="Ayyampalayam S."/>
            <person name="Mercati F."/>
            <person name="Riccardi P."/>
            <person name="McKain M.R."/>
            <person name="Kakrana A."/>
            <person name="Tang H."/>
            <person name="Ray J."/>
            <person name="Groenendijk J."/>
            <person name="Arikit S."/>
            <person name="Mathioni S.M."/>
            <person name="Nakano M."/>
            <person name="Shan H."/>
            <person name="Telgmann-Rauber A."/>
            <person name="Kanno A."/>
            <person name="Yue Z."/>
            <person name="Chen H."/>
            <person name="Li W."/>
            <person name="Chen Y."/>
            <person name="Xu X."/>
            <person name="Zhang Y."/>
            <person name="Luo S."/>
            <person name="Chen H."/>
            <person name="Gao J."/>
            <person name="Mao Z."/>
            <person name="Pires J.C."/>
            <person name="Luo M."/>
            <person name="Kudrna D."/>
            <person name="Wing R.A."/>
            <person name="Meyers B.C."/>
            <person name="Yi K."/>
            <person name="Kong H."/>
            <person name="Lavrijsen P."/>
            <person name="Sunseri F."/>
            <person name="Falavigna A."/>
            <person name="Ye Y."/>
            <person name="Leebens-Mack J.H."/>
            <person name="Chen G."/>
        </authorList>
    </citation>
    <scope>NUCLEOTIDE SEQUENCE [LARGE SCALE GENOMIC DNA]</scope>
    <source>
        <strain evidence="8">cv. DH0086</strain>
    </source>
</reference>
<feature type="compositionally biased region" description="Polar residues" evidence="5">
    <location>
        <begin position="441"/>
        <end position="460"/>
    </location>
</feature>
<keyword evidence="8" id="KW-1185">Reference proteome</keyword>
<dbReference type="Gramene" id="ONK69726">
    <property type="protein sequence ID" value="ONK69726"/>
    <property type="gene ID" value="A4U43_C05F26080"/>
</dbReference>
<dbReference type="Proteomes" id="UP000243459">
    <property type="component" value="Chromosome 5"/>
</dbReference>
<keyword evidence="2" id="KW-0677">Repeat</keyword>
<dbReference type="Gene3D" id="3.30.1520.10">
    <property type="entry name" value="Phox-like domain"/>
    <property type="match status" value="1"/>
</dbReference>
<gene>
    <name evidence="7" type="ORF">A4U43_C05F26080</name>
</gene>
<dbReference type="InterPro" id="IPR001683">
    <property type="entry name" value="PX_dom"/>
</dbReference>